<dbReference type="PROSITE" id="PS51918">
    <property type="entry name" value="RADICAL_SAM"/>
    <property type="match status" value="1"/>
</dbReference>
<dbReference type="Gene3D" id="3.20.20.70">
    <property type="entry name" value="Aldolase class I"/>
    <property type="match status" value="1"/>
</dbReference>
<evidence type="ECO:0000256" key="4">
    <source>
        <dbReference type="ARBA" id="ARBA00022723"/>
    </source>
</evidence>
<gene>
    <name evidence="9" type="ORF">BZG01_18080</name>
</gene>
<evidence type="ECO:0000259" key="8">
    <source>
        <dbReference type="PROSITE" id="PS51918"/>
    </source>
</evidence>
<dbReference type="GO" id="GO:0051539">
    <property type="term" value="F:4 iron, 4 sulfur cluster binding"/>
    <property type="evidence" value="ECO:0007669"/>
    <property type="project" value="UniProtKB-KW"/>
</dbReference>
<dbReference type="PROSITE" id="PS01305">
    <property type="entry name" value="MOAA_NIFB_PQQE"/>
    <property type="match status" value="1"/>
</dbReference>
<name>A0A2N3HVN4_9BACT</name>
<dbReference type="InterPro" id="IPR026407">
    <property type="entry name" value="SAM_GG-Bacter"/>
</dbReference>
<reference evidence="9 10" key="1">
    <citation type="journal article" date="2017" name="Front. Microbiol.">
        <title>Labilibaculum manganireducens gen. nov., sp. nov. and Labilibaculum filiforme sp. nov., Novel Bacteroidetes Isolated from Subsurface Sediments of the Baltic Sea.</title>
        <authorList>
            <person name="Vandieken V."/>
            <person name="Marshall I.P."/>
            <person name="Niemann H."/>
            <person name="Engelen B."/>
            <person name="Cypionka H."/>
        </authorList>
    </citation>
    <scope>NUCLEOTIDE SEQUENCE [LARGE SCALE GENOMIC DNA]</scope>
    <source>
        <strain evidence="9 10">59.10-2M</strain>
    </source>
</reference>
<dbReference type="GO" id="GO:0046872">
    <property type="term" value="F:metal ion binding"/>
    <property type="evidence" value="ECO:0007669"/>
    <property type="project" value="UniProtKB-KW"/>
</dbReference>
<dbReference type="RefSeq" id="WP_101311258.1">
    <property type="nucleotide sequence ID" value="NZ_MVDE01000038.1"/>
</dbReference>
<accession>A0A2N3HVN4</accession>
<evidence type="ECO:0000256" key="5">
    <source>
        <dbReference type="ARBA" id="ARBA00023004"/>
    </source>
</evidence>
<dbReference type="GO" id="GO:0016491">
    <property type="term" value="F:oxidoreductase activity"/>
    <property type="evidence" value="ECO:0007669"/>
    <property type="project" value="InterPro"/>
</dbReference>
<evidence type="ECO:0000256" key="6">
    <source>
        <dbReference type="ARBA" id="ARBA00023014"/>
    </source>
</evidence>
<dbReference type="SFLD" id="SFLDG01067">
    <property type="entry name" value="SPASM/twitch_domain_containing"/>
    <property type="match status" value="1"/>
</dbReference>
<dbReference type="SUPFAM" id="SSF102114">
    <property type="entry name" value="Radical SAM enzymes"/>
    <property type="match status" value="1"/>
</dbReference>
<keyword evidence="3" id="KW-0949">S-adenosyl-L-methionine</keyword>
<keyword evidence="6" id="KW-0411">Iron-sulfur</keyword>
<dbReference type="EMBL" id="MVDE01000038">
    <property type="protein sequence ID" value="PKQ62136.1"/>
    <property type="molecule type" value="Genomic_DNA"/>
</dbReference>
<dbReference type="SFLD" id="SFLDG01386">
    <property type="entry name" value="main_SPASM_domain-containing"/>
    <property type="match status" value="1"/>
</dbReference>
<dbReference type="SFLD" id="SFLDS00029">
    <property type="entry name" value="Radical_SAM"/>
    <property type="match status" value="1"/>
</dbReference>
<evidence type="ECO:0000256" key="1">
    <source>
        <dbReference type="ARBA" id="ARBA00001966"/>
    </source>
</evidence>
<dbReference type="Proteomes" id="UP000233618">
    <property type="component" value="Unassembled WGS sequence"/>
</dbReference>
<dbReference type="InterPro" id="IPR023867">
    <property type="entry name" value="Sulphatase_maturase_rSAM"/>
</dbReference>
<evidence type="ECO:0000313" key="10">
    <source>
        <dbReference type="Proteomes" id="UP000233618"/>
    </source>
</evidence>
<dbReference type="PANTHER" id="PTHR43273">
    <property type="entry name" value="ANAEROBIC SULFATASE-MATURATING ENZYME HOMOLOG ASLB-RELATED"/>
    <property type="match status" value="1"/>
</dbReference>
<dbReference type="InterPro" id="IPR000385">
    <property type="entry name" value="MoaA_NifB_PqqE_Fe-S-bd_CS"/>
</dbReference>
<dbReference type="InterPro" id="IPR007197">
    <property type="entry name" value="rSAM"/>
</dbReference>
<evidence type="ECO:0000256" key="7">
    <source>
        <dbReference type="ARBA" id="ARBA00023601"/>
    </source>
</evidence>
<evidence type="ECO:0000256" key="2">
    <source>
        <dbReference type="ARBA" id="ARBA00022485"/>
    </source>
</evidence>
<dbReference type="NCBIfam" id="TIGR04148">
    <property type="entry name" value="GG_samocin_CFB"/>
    <property type="match status" value="1"/>
</dbReference>
<comment type="cofactor">
    <cofactor evidence="1">
        <name>[4Fe-4S] cluster</name>
        <dbReference type="ChEBI" id="CHEBI:49883"/>
    </cofactor>
</comment>
<dbReference type="SFLD" id="SFLDG01384">
    <property type="entry name" value="thioether_bond_formation_requi"/>
    <property type="match status" value="1"/>
</dbReference>
<dbReference type="AlphaFoldDB" id="A0A2N3HVN4"/>
<keyword evidence="10" id="KW-1185">Reference proteome</keyword>
<dbReference type="InterPro" id="IPR013785">
    <property type="entry name" value="Aldolase_TIM"/>
</dbReference>
<dbReference type="InterPro" id="IPR058240">
    <property type="entry name" value="rSAM_sf"/>
</dbReference>
<evidence type="ECO:0000313" key="9">
    <source>
        <dbReference type="EMBL" id="PKQ62136.1"/>
    </source>
</evidence>
<keyword evidence="4" id="KW-0479">Metal-binding</keyword>
<feature type="domain" description="Radical SAM core" evidence="8">
    <location>
        <begin position="26"/>
        <end position="256"/>
    </location>
</feature>
<dbReference type="CDD" id="cd01335">
    <property type="entry name" value="Radical_SAM"/>
    <property type="match status" value="1"/>
</dbReference>
<comment type="similarity">
    <text evidence="7">Belongs to the radical SAM superfamily. Anaerobic sulfatase-maturating enzyme family.</text>
</comment>
<keyword evidence="2" id="KW-0004">4Fe-4S</keyword>
<keyword evidence="5" id="KW-0408">Iron</keyword>
<proteinExistence type="inferred from homology"/>
<protein>
    <submittedName>
        <fullName evidence="9">Radical SAM peptide maturase</fullName>
    </submittedName>
</protein>
<dbReference type="Pfam" id="PF04055">
    <property type="entry name" value="Radical_SAM"/>
    <property type="match status" value="1"/>
</dbReference>
<evidence type="ECO:0000256" key="3">
    <source>
        <dbReference type="ARBA" id="ARBA00022691"/>
    </source>
</evidence>
<organism evidence="9 10">
    <name type="scientific">Labilibaculum manganireducens</name>
    <dbReference type="NCBI Taxonomy" id="1940525"/>
    <lineage>
        <taxon>Bacteria</taxon>
        <taxon>Pseudomonadati</taxon>
        <taxon>Bacteroidota</taxon>
        <taxon>Bacteroidia</taxon>
        <taxon>Marinilabiliales</taxon>
        <taxon>Marinifilaceae</taxon>
        <taxon>Labilibaculum</taxon>
    </lineage>
</organism>
<sequence length="408" mass="47674">MNNVDEILMRKTINFNGRISKEQIKRSIDNTYLINFDVTEKCNLRCEYCGFGPLYSNKGEREQRSLNVNYAYKLIDFVFENFRKNERLAKDRVVYIGFYGGEPLLCMDLIKKIVEYAEISRDLSISLRFALTTNGTLLKKHAAYLVQNNFRLLLSLDGNKIHNSYRVYPNGKESFDVVKSNIDFLQRNYTSYFKSQVHFNSVIHRRNDVSAVKEFISIEYDKIPATPSVSETGVEECMVNEFKNICKESRSDISINNVYKYIKQMDGVVYANYSDLIFTKSQNESRYPTATCIPFSKKIHMSVDGLLFPCEKTSRNYKFGCVTEEGVQIFYEDIVKEVNKRYDEIQKLCNACEQKLFCQLCIFSALEPAELTKCPNFSKEVISEGVFLEKFRNDPKLYKYLIDEYYVF</sequence>
<dbReference type="PANTHER" id="PTHR43273:SF3">
    <property type="entry name" value="ANAEROBIC SULFATASE-MATURATING ENZYME HOMOLOG ASLB-RELATED"/>
    <property type="match status" value="1"/>
</dbReference>
<comment type="caution">
    <text evidence="9">The sequence shown here is derived from an EMBL/GenBank/DDBJ whole genome shotgun (WGS) entry which is preliminary data.</text>
</comment>